<feature type="transmembrane region" description="Helical" evidence="1">
    <location>
        <begin position="202"/>
        <end position="226"/>
    </location>
</feature>
<keyword evidence="3" id="KW-1185">Reference proteome</keyword>
<feature type="transmembrane region" description="Helical" evidence="1">
    <location>
        <begin position="103"/>
        <end position="120"/>
    </location>
</feature>
<evidence type="ECO:0000256" key="1">
    <source>
        <dbReference type="SAM" id="Phobius"/>
    </source>
</evidence>
<feature type="transmembrane region" description="Helical" evidence="1">
    <location>
        <begin position="238"/>
        <end position="259"/>
    </location>
</feature>
<keyword evidence="1" id="KW-0812">Transmembrane</keyword>
<accession>A0A1E4TS32</accession>
<sequence length="274" mass="32080">MYYLITLGIYLSLIVLAEILHNLQFIKRFDKENRFYEIDNTILAIFYVFFSLSSIITLINLQSLKYGDFLQIGMILLLIFFNYLNFTNKEFINFTIYNQDVKFSYKIAILFYVILQSLASTNYSNFTILQNIVNILNCFNSYVIIFLLGSIENCAIDTYFQQDKDLIFQQDELLENKRKIFKSLKFRFENYITSDASLFNKIFTFGLAIVNLCLFMISFCGIKSLTVIRVISGNDLNVSTYCMIGFFIVALINSIWIIMDGKLGLIKNHLKLWN</sequence>
<gene>
    <name evidence="2" type="ORF">PACTADRAFT_4419</name>
</gene>
<dbReference type="EMBL" id="KV454016">
    <property type="protein sequence ID" value="ODV94478.1"/>
    <property type="molecule type" value="Genomic_DNA"/>
</dbReference>
<keyword evidence="1" id="KW-1133">Transmembrane helix</keyword>
<evidence type="ECO:0000313" key="3">
    <source>
        <dbReference type="Proteomes" id="UP000094236"/>
    </source>
</evidence>
<reference evidence="3" key="1">
    <citation type="submission" date="2016-05" db="EMBL/GenBank/DDBJ databases">
        <title>Comparative genomics of biotechnologically important yeasts.</title>
        <authorList>
            <consortium name="DOE Joint Genome Institute"/>
            <person name="Riley R."/>
            <person name="Haridas S."/>
            <person name="Wolfe K.H."/>
            <person name="Lopes M.R."/>
            <person name="Hittinger C.T."/>
            <person name="Goker M."/>
            <person name="Salamov A."/>
            <person name="Wisecaver J."/>
            <person name="Long T.M."/>
            <person name="Aerts A.L."/>
            <person name="Barry K."/>
            <person name="Choi C."/>
            <person name="Clum A."/>
            <person name="Coughlan A.Y."/>
            <person name="Deshpande S."/>
            <person name="Douglass A.P."/>
            <person name="Hanson S.J."/>
            <person name="Klenk H.-P."/>
            <person name="Labutti K."/>
            <person name="Lapidus A."/>
            <person name="Lindquist E."/>
            <person name="Lipzen A."/>
            <person name="Meier-Kolthoff J.P."/>
            <person name="Ohm R.A."/>
            <person name="Otillar R.P."/>
            <person name="Pangilinan J."/>
            <person name="Peng Y."/>
            <person name="Rokas A."/>
            <person name="Rosa C.A."/>
            <person name="Scheuner C."/>
            <person name="Sibirny A.A."/>
            <person name="Slot J.C."/>
            <person name="Stielow J.B."/>
            <person name="Sun H."/>
            <person name="Kurtzman C.P."/>
            <person name="Blackwell M."/>
            <person name="Grigoriev I.V."/>
            <person name="Jeffries T.W."/>
        </authorList>
    </citation>
    <scope>NUCLEOTIDE SEQUENCE [LARGE SCALE GENOMIC DNA]</scope>
    <source>
        <strain evidence="3">NRRL Y-2460</strain>
    </source>
</reference>
<proteinExistence type="predicted"/>
<feature type="transmembrane region" description="Helical" evidence="1">
    <location>
        <begin position="41"/>
        <end position="59"/>
    </location>
</feature>
<dbReference type="Proteomes" id="UP000094236">
    <property type="component" value="Unassembled WGS sequence"/>
</dbReference>
<name>A0A1E4TS32_PACTA</name>
<feature type="transmembrane region" description="Helical" evidence="1">
    <location>
        <begin position="66"/>
        <end position="83"/>
    </location>
</feature>
<dbReference type="AlphaFoldDB" id="A0A1E4TS32"/>
<keyword evidence="1" id="KW-0472">Membrane</keyword>
<protein>
    <submittedName>
        <fullName evidence="2">Uncharacterized protein</fullName>
    </submittedName>
</protein>
<evidence type="ECO:0000313" key="2">
    <source>
        <dbReference type="EMBL" id="ODV94478.1"/>
    </source>
</evidence>
<organism evidence="2 3">
    <name type="scientific">Pachysolen tannophilus NRRL Y-2460</name>
    <dbReference type="NCBI Taxonomy" id="669874"/>
    <lineage>
        <taxon>Eukaryota</taxon>
        <taxon>Fungi</taxon>
        <taxon>Dikarya</taxon>
        <taxon>Ascomycota</taxon>
        <taxon>Saccharomycotina</taxon>
        <taxon>Pichiomycetes</taxon>
        <taxon>Pachysolenaceae</taxon>
        <taxon>Pachysolen</taxon>
    </lineage>
</organism>